<feature type="transmembrane region" description="Helical" evidence="7">
    <location>
        <begin position="87"/>
        <end position="113"/>
    </location>
</feature>
<gene>
    <name evidence="9" type="ORF">J2736_001727</name>
</gene>
<feature type="transmembrane region" description="Helical" evidence="7">
    <location>
        <begin position="198"/>
        <end position="221"/>
    </location>
</feature>
<evidence type="ECO:0000259" key="8">
    <source>
        <dbReference type="PROSITE" id="PS50928"/>
    </source>
</evidence>
<comment type="subcellular location">
    <subcellularLocation>
        <location evidence="1 7">Cell membrane</location>
        <topology evidence="1 7">Multi-pass membrane protein</topology>
    </subcellularLocation>
</comment>
<keyword evidence="3" id="KW-1003">Cell membrane</keyword>
<sequence>MDQAAVITKPSRPTKMSFHLDVPKLIITLLMLLFGLLMMMPFAWMISASLKKPIEVFQYPIQWIPHELQFSNYSKVWFNKTYPFYLFYWNSIKVAILTIGGTVLISATAAYAFARMDFRGKNIVFMLYLSTLMIPPHVTLVPRFILFHWIGVYNTHWALILPGMFNVIGIFMLRQFFISIPKEISEAAHIDGAHHFKIFYKIIMPLSIPGVISLVILSFVWNWNSYMDPLIFITSKSLYTIPLGLQTLNDAEGAQYNLVMAGATCAIIPIIAVFLAGQKYFIQGIASSGVKG</sequence>
<evidence type="ECO:0000256" key="1">
    <source>
        <dbReference type="ARBA" id="ARBA00004651"/>
    </source>
</evidence>
<evidence type="ECO:0000256" key="6">
    <source>
        <dbReference type="ARBA" id="ARBA00023136"/>
    </source>
</evidence>
<reference evidence="9 10" key="1">
    <citation type="submission" date="2023-07" db="EMBL/GenBank/DDBJ databases">
        <title>Sorghum-associated microbial communities from plants grown in Nebraska, USA.</title>
        <authorList>
            <person name="Schachtman D."/>
        </authorList>
    </citation>
    <scope>NUCLEOTIDE SEQUENCE [LARGE SCALE GENOMIC DNA]</scope>
    <source>
        <strain evidence="9 10">CC258</strain>
    </source>
</reference>
<evidence type="ECO:0000256" key="2">
    <source>
        <dbReference type="ARBA" id="ARBA00022448"/>
    </source>
</evidence>
<dbReference type="PANTHER" id="PTHR43744">
    <property type="entry name" value="ABC TRANSPORTER PERMEASE PROTEIN MG189-RELATED-RELATED"/>
    <property type="match status" value="1"/>
</dbReference>
<name>A0ABU1NST0_9BACL</name>
<evidence type="ECO:0000256" key="5">
    <source>
        <dbReference type="ARBA" id="ARBA00022989"/>
    </source>
</evidence>
<evidence type="ECO:0000256" key="3">
    <source>
        <dbReference type="ARBA" id="ARBA00022475"/>
    </source>
</evidence>
<keyword evidence="10" id="KW-1185">Reference proteome</keyword>
<evidence type="ECO:0000256" key="4">
    <source>
        <dbReference type="ARBA" id="ARBA00022692"/>
    </source>
</evidence>
<dbReference type="Gene3D" id="1.10.3720.10">
    <property type="entry name" value="MetI-like"/>
    <property type="match status" value="1"/>
</dbReference>
<dbReference type="InterPro" id="IPR035906">
    <property type="entry name" value="MetI-like_sf"/>
</dbReference>
<evidence type="ECO:0000313" key="9">
    <source>
        <dbReference type="EMBL" id="MDR6550540.1"/>
    </source>
</evidence>
<protein>
    <submittedName>
        <fullName evidence="9">Multiple sugar transport system permease protein</fullName>
    </submittedName>
</protein>
<dbReference type="InterPro" id="IPR000515">
    <property type="entry name" value="MetI-like"/>
</dbReference>
<feature type="transmembrane region" description="Helical" evidence="7">
    <location>
        <begin position="25"/>
        <end position="46"/>
    </location>
</feature>
<feature type="domain" description="ABC transmembrane type-1" evidence="8">
    <location>
        <begin position="88"/>
        <end position="277"/>
    </location>
</feature>
<organism evidence="9 10">
    <name type="scientific">Paenibacillus qinlingensis</name>
    <dbReference type="NCBI Taxonomy" id="1837343"/>
    <lineage>
        <taxon>Bacteria</taxon>
        <taxon>Bacillati</taxon>
        <taxon>Bacillota</taxon>
        <taxon>Bacilli</taxon>
        <taxon>Bacillales</taxon>
        <taxon>Paenibacillaceae</taxon>
        <taxon>Paenibacillus</taxon>
    </lineage>
</organism>
<dbReference type="PROSITE" id="PS50928">
    <property type="entry name" value="ABC_TM1"/>
    <property type="match status" value="1"/>
</dbReference>
<keyword evidence="4 7" id="KW-0812">Transmembrane</keyword>
<proteinExistence type="inferred from homology"/>
<comment type="similarity">
    <text evidence="7">Belongs to the binding-protein-dependent transport system permease family.</text>
</comment>
<keyword evidence="6 7" id="KW-0472">Membrane</keyword>
<dbReference type="SUPFAM" id="SSF161098">
    <property type="entry name" value="MetI-like"/>
    <property type="match status" value="1"/>
</dbReference>
<dbReference type="Pfam" id="PF00528">
    <property type="entry name" value="BPD_transp_1"/>
    <property type="match status" value="1"/>
</dbReference>
<accession>A0ABU1NST0</accession>
<dbReference type="Proteomes" id="UP001267290">
    <property type="component" value="Unassembled WGS sequence"/>
</dbReference>
<dbReference type="RefSeq" id="WP_310225435.1">
    <property type="nucleotide sequence ID" value="NZ_JAVDSB010000002.1"/>
</dbReference>
<evidence type="ECO:0000256" key="7">
    <source>
        <dbReference type="RuleBase" id="RU363032"/>
    </source>
</evidence>
<keyword evidence="5 7" id="KW-1133">Transmembrane helix</keyword>
<feature type="transmembrane region" description="Helical" evidence="7">
    <location>
        <begin position="125"/>
        <end position="150"/>
    </location>
</feature>
<dbReference type="PANTHER" id="PTHR43744:SF12">
    <property type="entry name" value="ABC TRANSPORTER PERMEASE PROTEIN MG189-RELATED"/>
    <property type="match status" value="1"/>
</dbReference>
<comment type="caution">
    <text evidence="9">The sequence shown here is derived from an EMBL/GenBank/DDBJ whole genome shotgun (WGS) entry which is preliminary data.</text>
</comment>
<feature type="transmembrane region" description="Helical" evidence="7">
    <location>
        <begin position="258"/>
        <end position="277"/>
    </location>
</feature>
<keyword evidence="2 7" id="KW-0813">Transport</keyword>
<dbReference type="EMBL" id="JAVDSB010000002">
    <property type="protein sequence ID" value="MDR6550540.1"/>
    <property type="molecule type" value="Genomic_DNA"/>
</dbReference>
<dbReference type="CDD" id="cd06261">
    <property type="entry name" value="TM_PBP2"/>
    <property type="match status" value="1"/>
</dbReference>
<evidence type="ECO:0000313" key="10">
    <source>
        <dbReference type="Proteomes" id="UP001267290"/>
    </source>
</evidence>
<feature type="transmembrane region" description="Helical" evidence="7">
    <location>
        <begin position="156"/>
        <end position="177"/>
    </location>
</feature>
<keyword evidence="9" id="KW-0762">Sugar transport</keyword>